<keyword evidence="4" id="KW-1005">Bacterial flagellum biogenesis</keyword>
<evidence type="ECO:0000256" key="2">
    <source>
        <dbReference type="ARBA" id="ARBA00017823"/>
    </source>
</evidence>
<dbReference type="RefSeq" id="WP_174627429.1">
    <property type="nucleotide sequence ID" value="NZ_CADCXN010000113.1"/>
</dbReference>
<dbReference type="InterPro" id="IPR035890">
    <property type="entry name" value="Anti-sigma-28_factor_FlgM_sf"/>
</dbReference>
<dbReference type="GO" id="GO:0045892">
    <property type="term" value="P:negative regulation of DNA-templated transcription"/>
    <property type="evidence" value="ECO:0007669"/>
    <property type="project" value="InterPro"/>
</dbReference>
<dbReference type="InterPro" id="IPR031316">
    <property type="entry name" value="FlgM_C"/>
</dbReference>
<dbReference type="AlphaFoldDB" id="A0A8S0WCQ1"/>
<comment type="caution">
    <text evidence="11">The sequence shown here is derived from an EMBL/GenBank/DDBJ whole genome shotgun (WGS) entry which is preliminary data.</text>
</comment>
<keyword evidence="12" id="KW-1185">Reference proteome</keyword>
<dbReference type="EMBL" id="CADCXN010000113">
    <property type="protein sequence ID" value="CAA9892685.1"/>
    <property type="molecule type" value="Genomic_DNA"/>
</dbReference>
<keyword evidence="3" id="KW-0678">Repressor</keyword>
<evidence type="ECO:0000313" key="12">
    <source>
        <dbReference type="Proteomes" id="UP000494216"/>
    </source>
</evidence>
<dbReference type="GO" id="GO:0044781">
    <property type="term" value="P:bacterial-type flagellum organization"/>
    <property type="evidence" value="ECO:0007669"/>
    <property type="project" value="UniProtKB-KW"/>
</dbReference>
<evidence type="ECO:0000256" key="8">
    <source>
        <dbReference type="ARBA" id="ARBA00030117"/>
    </source>
</evidence>
<name>A0A8S0WCQ1_9GAMM</name>
<protein>
    <recommendedName>
        <fullName evidence="2">Negative regulator of flagellin synthesis</fullName>
    </recommendedName>
    <alternativeName>
        <fullName evidence="8">Anti-sigma-28 factor</fullName>
    </alternativeName>
</protein>
<feature type="domain" description="Anti-sigma-28 factor FlgM C-terminal" evidence="10">
    <location>
        <begin position="39"/>
        <end position="93"/>
    </location>
</feature>
<evidence type="ECO:0000256" key="4">
    <source>
        <dbReference type="ARBA" id="ARBA00022795"/>
    </source>
</evidence>
<keyword evidence="6" id="KW-0804">Transcription</keyword>
<feature type="region of interest" description="Disordered" evidence="9">
    <location>
        <begin position="1"/>
        <end position="36"/>
    </location>
</feature>
<dbReference type="NCBIfam" id="TIGR03824">
    <property type="entry name" value="FlgM_jcvi"/>
    <property type="match status" value="1"/>
</dbReference>
<evidence type="ECO:0000256" key="1">
    <source>
        <dbReference type="ARBA" id="ARBA00005322"/>
    </source>
</evidence>
<comment type="function">
    <text evidence="7">Responsible for the coupling of flagellin expression to flagellar assembly by preventing expression of the flagellin genes when a component of the middle class of proteins is defective. It negatively regulates flagellar genes by inhibiting the activity of FliA by directly binding to FliA.</text>
</comment>
<proteinExistence type="inferred from homology"/>
<organism evidence="11 12">
    <name type="scientific">Candidatus Methylobacter favarea</name>
    <dbReference type="NCBI Taxonomy" id="2707345"/>
    <lineage>
        <taxon>Bacteria</taxon>
        <taxon>Pseudomonadati</taxon>
        <taxon>Pseudomonadota</taxon>
        <taxon>Gammaproteobacteria</taxon>
        <taxon>Methylococcales</taxon>
        <taxon>Methylococcaceae</taxon>
        <taxon>Methylobacter</taxon>
    </lineage>
</organism>
<accession>A0A8S0WCQ1</accession>
<evidence type="ECO:0000259" key="10">
    <source>
        <dbReference type="Pfam" id="PF04316"/>
    </source>
</evidence>
<dbReference type="Pfam" id="PF04316">
    <property type="entry name" value="FlgM"/>
    <property type="match status" value="1"/>
</dbReference>
<keyword evidence="5" id="KW-0805">Transcription regulation</keyword>
<evidence type="ECO:0000256" key="9">
    <source>
        <dbReference type="SAM" id="MobiDB-lite"/>
    </source>
</evidence>
<sequence length="104" mass="11161">MAIESITGRTQSQLIIKTEPKTEAGDTKNGPIKSPEKNDSVAITAIAHEIKKAFASSSALPAVDIDRVNAVKKALADGNYPINAERIAQKIIQFEKLLAQDDST</sequence>
<comment type="similarity">
    <text evidence="1">Belongs to the FlgM family.</text>
</comment>
<reference evidence="11 12" key="1">
    <citation type="submission" date="2020-02" db="EMBL/GenBank/DDBJ databases">
        <authorList>
            <person name="Hogendoorn C."/>
        </authorList>
    </citation>
    <scope>NUCLEOTIDE SEQUENCE [LARGE SCALE GENOMIC DNA]</scope>
    <source>
        <strain evidence="11">METHB21</strain>
    </source>
</reference>
<evidence type="ECO:0000313" key="11">
    <source>
        <dbReference type="EMBL" id="CAA9892685.1"/>
    </source>
</evidence>
<dbReference type="InterPro" id="IPR007412">
    <property type="entry name" value="FlgM"/>
</dbReference>
<evidence type="ECO:0000256" key="3">
    <source>
        <dbReference type="ARBA" id="ARBA00022491"/>
    </source>
</evidence>
<gene>
    <name evidence="11" type="ORF">METHB2_80002</name>
</gene>
<dbReference type="Proteomes" id="UP000494216">
    <property type="component" value="Unassembled WGS sequence"/>
</dbReference>
<evidence type="ECO:0000256" key="7">
    <source>
        <dbReference type="ARBA" id="ARBA00024739"/>
    </source>
</evidence>
<evidence type="ECO:0000256" key="6">
    <source>
        <dbReference type="ARBA" id="ARBA00023163"/>
    </source>
</evidence>
<evidence type="ECO:0000256" key="5">
    <source>
        <dbReference type="ARBA" id="ARBA00023015"/>
    </source>
</evidence>
<dbReference type="SUPFAM" id="SSF101498">
    <property type="entry name" value="Anti-sigma factor FlgM"/>
    <property type="match status" value="1"/>
</dbReference>